<protein>
    <submittedName>
        <fullName evidence="1">Histidine phosphatase family protein</fullName>
    </submittedName>
</protein>
<evidence type="ECO:0000313" key="2">
    <source>
        <dbReference type="Proteomes" id="UP000462091"/>
    </source>
</evidence>
<dbReference type="SUPFAM" id="SSF53254">
    <property type="entry name" value="Phosphoglycerate mutase-like"/>
    <property type="match status" value="1"/>
</dbReference>
<dbReference type="SMART" id="SM00855">
    <property type="entry name" value="PGAM"/>
    <property type="match status" value="1"/>
</dbReference>
<proteinExistence type="predicted"/>
<dbReference type="Pfam" id="PF00300">
    <property type="entry name" value="His_Phos_1"/>
    <property type="match status" value="1"/>
</dbReference>
<dbReference type="EMBL" id="WKQM01000002">
    <property type="protein sequence ID" value="MSC50687.1"/>
    <property type="molecule type" value="Genomic_DNA"/>
</dbReference>
<dbReference type="CDD" id="cd07067">
    <property type="entry name" value="HP_PGM_like"/>
    <property type="match status" value="1"/>
</dbReference>
<accession>A0A844DJ12</accession>
<sequence length="199" mass="22276">MLIYLLRHGLTEYNAEKRYQGQRDIPLSAAGRAMLCRADIAPKTVYITPLCRTRQTAEVLFPGAKLVEIDGLKEMCFGSFEGRNYIEMEHDPDYLAWVAANCESPCPDGETKAAFCERICAAFSALVDKSLADGEEMLVILAHGGTQMAAMERYALPHKDYYEWCAPNAGGFVLDAKDWAAKRVLHLIKTVQYTKEAQE</sequence>
<organism evidence="1 2">
    <name type="scientific">Faecalibacterium prausnitzii</name>
    <dbReference type="NCBI Taxonomy" id="853"/>
    <lineage>
        <taxon>Bacteria</taxon>
        <taxon>Bacillati</taxon>
        <taxon>Bacillota</taxon>
        <taxon>Clostridia</taxon>
        <taxon>Eubacteriales</taxon>
        <taxon>Oscillospiraceae</taxon>
        <taxon>Faecalibacterium</taxon>
    </lineage>
</organism>
<dbReference type="InterPro" id="IPR029033">
    <property type="entry name" value="His_PPase_superfam"/>
</dbReference>
<comment type="caution">
    <text evidence="1">The sequence shown here is derived from an EMBL/GenBank/DDBJ whole genome shotgun (WGS) entry which is preliminary data.</text>
</comment>
<evidence type="ECO:0000313" key="1">
    <source>
        <dbReference type="EMBL" id="MSC50687.1"/>
    </source>
</evidence>
<name>A0A844DJ12_9FIRM</name>
<dbReference type="AlphaFoldDB" id="A0A844DJ12"/>
<dbReference type="InterPro" id="IPR050275">
    <property type="entry name" value="PGM_Phosphatase"/>
</dbReference>
<reference evidence="1 2" key="1">
    <citation type="journal article" date="2019" name="Nat. Med.">
        <title>A library of human gut bacterial isolates paired with longitudinal multiomics data enables mechanistic microbiome research.</title>
        <authorList>
            <person name="Poyet M."/>
            <person name="Groussin M."/>
            <person name="Gibbons S.M."/>
            <person name="Avila-Pacheco J."/>
            <person name="Jiang X."/>
            <person name="Kearney S.M."/>
            <person name="Perrotta A.R."/>
            <person name="Berdy B."/>
            <person name="Zhao S."/>
            <person name="Lieberman T.D."/>
            <person name="Swanson P.K."/>
            <person name="Smith M."/>
            <person name="Roesemann S."/>
            <person name="Alexander J.E."/>
            <person name="Rich S.A."/>
            <person name="Livny J."/>
            <person name="Vlamakis H."/>
            <person name="Clish C."/>
            <person name="Bullock K."/>
            <person name="Deik A."/>
            <person name="Scott J."/>
            <person name="Pierce K.A."/>
            <person name="Xavier R.J."/>
            <person name="Alm E.J."/>
        </authorList>
    </citation>
    <scope>NUCLEOTIDE SEQUENCE [LARGE SCALE GENOMIC DNA]</scope>
    <source>
        <strain evidence="1 2">BIOML-B1</strain>
    </source>
</reference>
<dbReference type="Gene3D" id="3.40.50.1240">
    <property type="entry name" value="Phosphoglycerate mutase-like"/>
    <property type="match status" value="1"/>
</dbReference>
<dbReference type="RefSeq" id="WP_154265383.1">
    <property type="nucleotide sequence ID" value="NZ_WKQM01000002.1"/>
</dbReference>
<dbReference type="GO" id="GO:0016791">
    <property type="term" value="F:phosphatase activity"/>
    <property type="evidence" value="ECO:0007669"/>
    <property type="project" value="TreeGrafter"/>
</dbReference>
<dbReference type="Proteomes" id="UP000462091">
    <property type="component" value="Unassembled WGS sequence"/>
</dbReference>
<gene>
    <name evidence="1" type="ORF">GKE10_01930</name>
</gene>
<dbReference type="PANTHER" id="PTHR48100">
    <property type="entry name" value="BROAD-SPECIFICITY PHOSPHATASE YOR283W-RELATED"/>
    <property type="match status" value="1"/>
</dbReference>
<dbReference type="InterPro" id="IPR013078">
    <property type="entry name" value="His_Pase_superF_clade-1"/>
</dbReference>